<evidence type="ECO:0000256" key="3">
    <source>
        <dbReference type="ARBA" id="ARBA00023163"/>
    </source>
</evidence>
<dbReference type="Proteomes" id="UP001595967">
    <property type="component" value="Unassembled WGS sequence"/>
</dbReference>
<gene>
    <name evidence="6" type="ORF">ACFO3A_12040</name>
</gene>
<dbReference type="PRINTS" id="PR00455">
    <property type="entry name" value="HTHTETR"/>
</dbReference>
<dbReference type="EMBL" id="JBHSEW010000010">
    <property type="protein sequence ID" value="MFC4622940.1"/>
    <property type="molecule type" value="Genomic_DNA"/>
</dbReference>
<evidence type="ECO:0000313" key="7">
    <source>
        <dbReference type="Proteomes" id="UP001595967"/>
    </source>
</evidence>
<dbReference type="Pfam" id="PF00440">
    <property type="entry name" value="TetR_N"/>
    <property type="match status" value="1"/>
</dbReference>
<accession>A0ABV9H1R9</accession>
<sequence>MIQNDTYRPKRRLRLAPAQRVPQILDAALQEFSRRGFTAARMDDIAQRCGLSKGGLYAHFDSKDAIFKALLDRTLNRTDWAQMPQLAAGAGTRALAEWTVDRLHAALLAPDVITLLRLLIPERERVPMRVDEWKKLTHGHTQQVMQVIQKNLEASGRKDTVLARHPWLVLSPIVHVLLWHTVFGEGGEPDPHYRQAHIDMLCELLA</sequence>
<dbReference type="PANTHER" id="PTHR30055">
    <property type="entry name" value="HTH-TYPE TRANSCRIPTIONAL REGULATOR RUTR"/>
    <property type="match status" value="1"/>
</dbReference>
<keyword evidence="2 4" id="KW-0238">DNA-binding</keyword>
<keyword evidence="7" id="KW-1185">Reference proteome</keyword>
<feature type="domain" description="HTH tetR-type" evidence="5">
    <location>
        <begin position="18"/>
        <end position="78"/>
    </location>
</feature>
<comment type="caution">
    <text evidence="6">The sequence shown here is derived from an EMBL/GenBank/DDBJ whole genome shotgun (WGS) entry which is preliminary data.</text>
</comment>
<proteinExistence type="predicted"/>
<feature type="DNA-binding region" description="H-T-H motif" evidence="4">
    <location>
        <begin position="41"/>
        <end position="60"/>
    </location>
</feature>
<keyword evidence="1" id="KW-0805">Transcription regulation</keyword>
<dbReference type="InterPro" id="IPR001647">
    <property type="entry name" value="HTH_TetR"/>
</dbReference>
<dbReference type="PANTHER" id="PTHR30055:SF234">
    <property type="entry name" value="HTH-TYPE TRANSCRIPTIONAL REGULATOR BETI"/>
    <property type="match status" value="1"/>
</dbReference>
<dbReference type="InterPro" id="IPR050109">
    <property type="entry name" value="HTH-type_TetR-like_transc_reg"/>
</dbReference>
<organism evidence="6 7">
    <name type="scientific">Comamonas nitrativorans</name>
    <dbReference type="NCBI Taxonomy" id="108437"/>
    <lineage>
        <taxon>Bacteria</taxon>
        <taxon>Pseudomonadati</taxon>
        <taxon>Pseudomonadota</taxon>
        <taxon>Betaproteobacteria</taxon>
        <taxon>Burkholderiales</taxon>
        <taxon>Comamonadaceae</taxon>
        <taxon>Comamonas</taxon>
    </lineage>
</organism>
<dbReference type="Gene3D" id="1.10.357.10">
    <property type="entry name" value="Tetracycline Repressor, domain 2"/>
    <property type="match status" value="1"/>
</dbReference>
<dbReference type="InterPro" id="IPR009057">
    <property type="entry name" value="Homeodomain-like_sf"/>
</dbReference>
<name>A0ABV9H1R9_9BURK</name>
<protein>
    <submittedName>
        <fullName evidence="6">TetR/AcrR family transcriptional regulator</fullName>
    </submittedName>
</protein>
<keyword evidence="3" id="KW-0804">Transcription</keyword>
<evidence type="ECO:0000259" key="5">
    <source>
        <dbReference type="PROSITE" id="PS50977"/>
    </source>
</evidence>
<evidence type="ECO:0000256" key="1">
    <source>
        <dbReference type="ARBA" id="ARBA00023015"/>
    </source>
</evidence>
<evidence type="ECO:0000256" key="4">
    <source>
        <dbReference type="PROSITE-ProRule" id="PRU00335"/>
    </source>
</evidence>
<dbReference type="RefSeq" id="WP_377726617.1">
    <property type="nucleotide sequence ID" value="NZ_JBHSEW010000010.1"/>
</dbReference>
<evidence type="ECO:0000313" key="6">
    <source>
        <dbReference type="EMBL" id="MFC4622940.1"/>
    </source>
</evidence>
<dbReference type="PROSITE" id="PS50977">
    <property type="entry name" value="HTH_TETR_2"/>
    <property type="match status" value="1"/>
</dbReference>
<reference evidence="7" key="1">
    <citation type="journal article" date="2019" name="Int. J. Syst. Evol. Microbiol.">
        <title>The Global Catalogue of Microorganisms (GCM) 10K type strain sequencing project: providing services to taxonomists for standard genome sequencing and annotation.</title>
        <authorList>
            <consortium name="The Broad Institute Genomics Platform"/>
            <consortium name="The Broad Institute Genome Sequencing Center for Infectious Disease"/>
            <person name="Wu L."/>
            <person name="Ma J."/>
        </authorList>
    </citation>
    <scope>NUCLEOTIDE SEQUENCE [LARGE SCALE GENOMIC DNA]</scope>
    <source>
        <strain evidence="7">JCM 11650</strain>
    </source>
</reference>
<evidence type="ECO:0000256" key="2">
    <source>
        <dbReference type="ARBA" id="ARBA00023125"/>
    </source>
</evidence>
<dbReference type="SUPFAM" id="SSF46689">
    <property type="entry name" value="Homeodomain-like"/>
    <property type="match status" value="1"/>
</dbReference>